<feature type="region of interest" description="Disordered" evidence="1">
    <location>
        <begin position="1"/>
        <end position="30"/>
    </location>
</feature>
<dbReference type="SUPFAM" id="SSF54106">
    <property type="entry name" value="LysM domain"/>
    <property type="match status" value="1"/>
</dbReference>
<protein>
    <submittedName>
        <fullName evidence="3">Peptidoglycan DD-metalloendopeptidase family protein</fullName>
    </submittedName>
</protein>
<dbReference type="Gene3D" id="2.70.70.10">
    <property type="entry name" value="Glucose Permease (Domain IIA)"/>
    <property type="match status" value="1"/>
</dbReference>
<evidence type="ECO:0000256" key="1">
    <source>
        <dbReference type="SAM" id="MobiDB-lite"/>
    </source>
</evidence>
<dbReference type="Gene3D" id="3.10.350.10">
    <property type="entry name" value="LysM domain"/>
    <property type="match status" value="1"/>
</dbReference>
<dbReference type="InterPro" id="IPR011055">
    <property type="entry name" value="Dup_hybrid_motif"/>
</dbReference>
<evidence type="ECO:0000313" key="4">
    <source>
        <dbReference type="Proteomes" id="UP001301728"/>
    </source>
</evidence>
<dbReference type="PANTHER" id="PTHR21666:SF270">
    <property type="entry name" value="MUREIN HYDROLASE ACTIVATOR ENVC"/>
    <property type="match status" value="1"/>
</dbReference>
<evidence type="ECO:0000313" key="3">
    <source>
        <dbReference type="EMBL" id="MEA5518125.1"/>
    </source>
</evidence>
<feature type="compositionally biased region" description="Polar residues" evidence="1">
    <location>
        <begin position="71"/>
        <end position="91"/>
    </location>
</feature>
<proteinExistence type="predicted"/>
<comment type="caution">
    <text evidence="3">The sequence shown here is derived from an EMBL/GenBank/DDBJ whole genome shotgun (WGS) entry which is preliminary data.</text>
</comment>
<dbReference type="SUPFAM" id="SSF51261">
    <property type="entry name" value="Duplicated hybrid motif"/>
    <property type="match status" value="1"/>
</dbReference>
<dbReference type="InterPro" id="IPR016047">
    <property type="entry name" value="M23ase_b-sheet_dom"/>
</dbReference>
<gene>
    <name evidence="3" type="ORF">VB854_04085</name>
</gene>
<sequence>MKGTVPHSDQPATDAKEKEAKVVPAQQATFSGSSKAYTSAAFLGLAIASGILWPEGSHANTVPTAAATLTPEMQPSSDGVSNSQTGENQATAPVKDSEWQPSLLRNLSRPIENSNTEDSAFEPGEQSVKAPKSGLAELSESGFQAPVVGSESLPDSPTSAPDDGSLPNSSPVGSGGALSNSFGDSSAPRAEQPNYTLPETTGTNQPYATPEVPGAIVIESELTDHSVSVVYRVNSGETLAQIARRYNVSVEEIIRTNNLQNPNLIQANQNLRIPQRSSHRSLFQNPSSNQPDQFGRSQNLETESPSGEESVSTPTSDGLGLNQSRLNGAVKPFELSSELKSKTSKPIGNQLSRVQPYTLTPNSQPESQFSLDQLAMMKASGSITEPTAIPGQTLLARGQLQAQLVSSTVDLKAKSSGVKGESPSVHTSRLRADVDRLRQEYKLQQAQLLADASQQMPDEPSSPEDLTPTNAQQPLLLRRVNPEFNPDAYLRQKEIAGGNSQPPEQSIPVAELATQDGAASLQPSEQLQAQRQKDDPSVVATAPLGSSAYDPLKNPALGRIVSPDLPPLPGPDTYLPGGTMRFNGYIWPSRGILTSGYGWRWGRMHQGIDIAAPIGTPIFAAAPGVVTYAGWNSGGYGNLVEIEHPDGSLTLYAHNDRVLVSVGQKVAQGHQISEMGSTGRSTGPHLHFEIHPSGQGAVNPMALLPNEPDNLSQR</sequence>
<evidence type="ECO:0000259" key="2">
    <source>
        <dbReference type="PROSITE" id="PS51782"/>
    </source>
</evidence>
<organism evidence="3 4">
    <name type="scientific">Limnoraphis robusta CCNP1315</name>
    <dbReference type="NCBI Taxonomy" id="3110306"/>
    <lineage>
        <taxon>Bacteria</taxon>
        <taxon>Bacillati</taxon>
        <taxon>Cyanobacteriota</taxon>
        <taxon>Cyanophyceae</taxon>
        <taxon>Oscillatoriophycideae</taxon>
        <taxon>Oscillatoriales</taxon>
        <taxon>Sirenicapillariaceae</taxon>
        <taxon>Limnoraphis</taxon>
    </lineage>
</organism>
<dbReference type="CDD" id="cd00118">
    <property type="entry name" value="LysM"/>
    <property type="match status" value="1"/>
</dbReference>
<feature type="domain" description="LysM" evidence="2">
    <location>
        <begin position="229"/>
        <end position="273"/>
    </location>
</feature>
<dbReference type="CDD" id="cd12797">
    <property type="entry name" value="M23_peptidase"/>
    <property type="match status" value="1"/>
</dbReference>
<dbReference type="SMART" id="SM00257">
    <property type="entry name" value="LysM"/>
    <property type="match status" value="1"/>
</dbReference>
<dbReference type="EMBL" id="JAYGHT010000007">
    <property type="protein sequence ID" value="MEA5518125.1"/>
    <property type="molecule type" value="Genomic_DNA"/>
</dbReference>
<feature type="region of interest" description="Disordered" evidence="1">
    <location>
        <begin position="450"/>
        <end position="473"/>
    </location>
</feature>
<feature type="compositionally biased region" description="Polar residues" evidence="1">
    <location>
        <begin position="521"/>
        <end position="530"/>
    </location>
</feature>
<dbReference type="Pfam" id="PF01476">
    <property type="entry name" value="LysM"/>
    <property type="match status" value="1"/>
</dbReference>
<feature type="compositionally biased region" description="Polar residues" evidence="1">
    <location>
        <begin position="193"/>
        <end position="207"/>
    </location>
</feature>
<dbReference type="RefSeq" id="WP_323271975.1">
    <property type="nucleotide sequence ID" value="NZ_JAYGHT010000007.1"/>
</dbReference>
<name>A0ABU5TTA1_9CYAN</name>
<feature type="region of interest" description="Disordered" evidence="1">
    <location>
        <begin position="71"/>
        <end position="210"/>
    </location>
</feature>
<accession>A0ABU5TTA1</accession>
<dbReference type="Proteomes" id="UP001301728">
    <property type="component" value="Unassembled WGS sequence"/>
</dbReference>
<dbReference type="PANTHER" id="PTHR21666">
    <property type="entry name" value="PEPTIDASE-RELATED"/>
    <property type="match status" value="1"/>
</dbReference>
<keyword evidence="4" id="KW-1185">Reference proteome</keyword>
<feature type="compositionally biased region" description="Polar residues" evidence="1">
    <location>
        <begin position="99"/>
        <end position="118"/>
    </location>
</feature>
<reference evidence="3 4" key="1">
    <citation type="submission" date="2023-12" db="EMBL/GenBank/DDBJ databases">
        <title>Baltic Sea Cyanobacteria.</title>
        <authorList>
            <person name="Delbaje E."/>
            <person name="Fewer D.P."/>
            <person name="Shishido T.K."/>
        </authorList>
    </citation>
    <scope>NUCLEOTIDE SEQUENCE [LARGE SCALE GENOMIC DNA]</scope>
    <source>
        <strain evidence="3 4">CCNP 1315</strain>
    </source>
</reference>
<feature type="region of interest" description="Disordered" evidence="1">
    <location>
        <begin position="515"/>
        <end position="546"/>
    </location>
</feature>
<feature type="compositionally biased region" description="Polar residues" evidence="1">
    <location>
        <begin position="166"/>
        <end position="184"/>
    </location>
</feature>
<dbReference type="InterPro" id="IPR018392">
    <property type="entry name" value="LysM"/>
</dbReference>
<dbReference type="PROSITE" id="PS51782">
    <property type="entry name" value="LYSM"/>
    <property type="match status" value="1"/>
</dbReference>
<dbReference type="InterPro" id="IPR050570">
    <property type="entry name" value="Cell_wall_metabolism_enzyme"/>
</dbReference>
<dbReference type="Pfam" id="PF01551">
    <property type="entry name" value="Peptidase_M23"/>
    <property type="match status" value="1"/>
</dbReference>
<dbReference type="InterPro" id="IPR036779">
    <property type="entry name" value="LysM_dom_sf"/>
</dbReference>
<feature type="region of interest" description="Disordered" evidence="1">
    <location>
        <begin position="275"/>
        <end position="324"/>
    </location>
</feature>